<proteinExistence type="predicted"/>
<keyword evidence="1" id="KW-0808">Transferase</keyword>
<dbReference type="EMBL" id="KI894019">
    <property type="protein sequence ID" value="OCF27048.1"/>
    <property type="molecule type" value="Genomic_DNA"/>
</dbReference>
<dbReference type="InterPro" id="IPR029058">
    <property type="entry name" value="AB_hydrolase_fold"/>
</dbReference>
<dbReference type="OrthoDB" id="10034502at2759"/>
<dbReference type="AlphaFoldDB" id="A0A1B9G7Q0"/>
<dbReference type="PANTHER" id="PTHR31591:SF1">
    <property type="entry name" value="UPF0613 PROTEIN PB24D3.06C"/>
    <property type="match status" value="1"/>
</dbReference>
<evidence type="ECO:0000313" key="1">
    <source>
        <dbReference type="EMBL" id="OCF27048.1"/>
    </source>
</evidence>
<protein>
    <submittedName>
        <fullName evidence="1">Dolichol-phosphate mannosyltransferase</fullName>
    </submittedName>
</protein>
<dbReference type="InterPro" id="IPR013744">
    <property type="entry name" value="SidJ"/>
</dbReference>
<name>A0A1B9G7Q0_9TREE</name>
<organism evidence="1">
    <name type="scientific">Kwoniella bestiolae CBS 10118</name>
    <dbReference type="NCBI Taxonomy" id="1296100"/>
    <lineage>
        <taxon>Eukaryota</taxon>
        <taxon>Fungi</taxon>
        <taxon>Dikarya</taxon>
        <taxon>Basidiomycota</taxon>
        <taxon>Agaricomycotina</taxon>
        <taxon>Tremellomycetes</taxon>
        <taxon>Tremellales</taxon>
        <taxon>Cryptococcaceae</taxon>
        <taxon>Kwoniella</taxon>
    </lineage>
</organism>
<dbReference type="GO" id="GO:0016757">
    <property type="term" value="F:glycosyltransferase activity"/>
    <property type="evidence" value="ECO:0007669"/>
    <property type="project" value="UniProtKB-KW"/>
</dbReference>
<dbReference type="Gene3D" id="3.40.50.1820">
    <property type="entry name" value="alpha/beta hydrolase"/>
    <property type="match status" value="1"/>
</dbReference>
<reference evidence="1" key="2">
    <citation type="submission" date="2014-01" db="EMBL/GenBank/DDBJ databases">
        <title>Evolution of pathogenesis and genome organization in the Tremellales.</title>
        <authorList>
            <person name="Cuomo C."/>
            <person name="Litvintseva A."/>
            <person name="Heitman J."/>
            <person name="Chen Y."/>
            <person name="Sun S."/>
            <person name="Springer D."/>
            <person name="Dromer F."/>
            <person name="Young S."/>
            <person name="Zeng Q."/>
            <person name="Chapman S."/>
            <person name="Gujja S."/>
            <person name="Saif S."/>
            <person name="Birren B."/>
        </authorList>
    </citation>
    <scope>NUCLEOTIDE SEQUENCE</scope>
    <source>
        <strain evidence="1">CBS 10118</strain>
    </source>
</reference>
<dbReference type="PANTHER" id="PTHR31591">
    <property type="entry name" value="UPF0613 PROTEIN PB24D3.06C"/>
    <property type="match status" value="1"/>
</dbReference>
<gene>
    <name evidence="1" type="ORF">I302_01883</name>
</gene>
<sequence length="301" mass="33069">MSLSGTLTVLDIGLYKYPIFTSGDLTSNRALVFIGGLTNGLGAVPFTYPLSEALGKAGWKFVQFHWSSAYGGYGTGSLKRDREEMEALVKHLRGTGESCIKTLIIAGHSTGSQNVIHYLSHPSISEHPELKVEGGIMQAPASDREYLDLLGAKEWFTMLPLAEKMIKEGRGDELLPKEFCDKANFGGNPLPITADRLFSLIGTGGDDDYFSDDIPSTPTEPFTHSLSSSFGKLSAPALILYSDADIQYQVGNVPVKLKRWEEASNGKLEWKVLENASHDVEQPEAQQILCGHVLEWLKRFE</sequence>
<keyword evidence="1" id="KW-0328">Glycosyltransferase</keyword>
<dbReference type="VEuPathDB" id="FungiDB:I302_01883"/>
<dbReference type="Pfam" id="PF08538">
    <property type="entry name" value="DUF1749"/>
    <property type="match status" value="1"/>
</dbReference>
<accession>A0A1B9G7Q0</accession>
<dbReference type="SUPFAM" id="SSF53474">
    <property type="entry name" value="alpha/beta-Hydrolases"/>
    <property type="match status" value="1"/>
</dbReference>
<reference evidence="1" key="1">
    <citation type="submission" date="2013-07" db="EMBL/GenBank/DDBJ databases">
        <title>The Genome Sequence of Cryptococcus bestiolae CBS10118.</title>
        <authorList>
            <consortium name="The Broad Institute Genome Sequencing Platform"/>
            <person name="Cuomo C."/>
            <person name="Litvintseva A."/>
            <person name="Chen Y."/>
            <person name="Heitman J."/>
            <person name="Sun S."/>
            <person name="Springer D."/>
            <person name="Dromer F."/>
            <person name="Young S.K."/>
            <person name="Zeng Q."/>
            <person name="Gargeya S."/>
            <person name="Fitzgerald M."/>
            <person name="Abouelleil A."/>
            <person name="Alvarado L."/>
            <person name="Berlin A.M."/>
            <person name="Chapman S.B."/>
            <person name="Dewar J."/>
            <person name="Goldberg J."/>
            <person name="Griggs A."/>
            <person name="Gujja S."/>
            <person name="Hansen M."/>
            <person name="Howarth C."/>
            <person name="Imamovic A."/>
            <person name="Larimer J."/>
            <person name="McCowan C."/>
            <person name="Murphy C."/>
            <person name="Pearson M."/>
            <person name="Priest M."/>
            <person name="Roberts A."/>
            <person name="Saif S."/>
            <person name="Shea T."/>
            <person name="Sykes S."/>
            <person name="Wortman J."/>
            <person name="Nusbaum C."/>
            <person name="Birren B."/>
        </authorList>
    </citation>
    <scope>NUCLEOTIDE SEQUENCE [LARGE SCALE GENOMIC DNA]</scope>
    <source>
        <strain evidence="1">CBS 10118</strain>
    </source>
</reference>